<organism evidence="14 15">
    <name type="scientific">Diploptera punctata</name>
    <name type="common">Pacific beetle cockroach</name>
    <dbReference type="NCBI Taxonomy" id="6984"/>
    <lineage>
        <taxon>Eukaryota</taxon>
        <taxon>Metazoa</taxon>
        <taxon>Ecdysozoa</taxon>
        <taxon>Arthropoda</taxon>
        <taxon>Hexapoda</taxon>
        <taxon>Insecta</taxon>
        <taxon>Pterygota</taxon>
        <taxon>Neoptera</taxon>
        <taxon>Polyneoptera</taxon>
        <taxon>Dictyoptera</taxon>
        <taxon>Blattodea</taxon>
        <taxon>Blaberoidea</taxon>
        <taxon>Blaberidae</taxon>
        <taxon>Diplopterinae</taxon>
        <taxon>Diploptera</taxon>
    </lineage>
</organism>
<dbReference type="AlphaFoldDB" id="A0AAD7Z5U9"/>
<feature type="compositionally biased region" description="Polar residues" evidence="12">
    <location>
        <begin position="46"/>
        <end position="66"/>
    </location>
</feature>
<protein>
    <recommendedName>
        <fullName evidence="4">Nuclear pore complex protein Nup98-Nup96</fullName>
    </recommendedName>
</protein>
<dbReference type="GO" id="GO:0006606">
    <property type="term" value="P:protein import into nucleus"/>
    <property type="evidence" value="ECO:0007669"/>
    <property type="project" value="TreeGrafter"/>
</dbReference>
<dbReference type="GO" id="GO:0031965">
    <property type="term" value="C:nuclear membrane"/>
    <property type="evidence" value="ECO:0007669"/>
    <property type="project" value="UniProtKB-SubCell"/>
</dbReference>
<evidence type="ECO:0000313" key="15">
    <source>
        <dbReference type="Proteomes" id="UP001233999"/>
    </source>
</evidence>
<sequence length="1153" mass="130044">HSSKNFNISLPMEGANDSSSRRQNNSRDDTEDGTETIPGQRGSDANMDSSTSEPKIQTEAWVSSSAADKDNVSNNSLSSSDDSLEGDEPAALLENQVAHPTGIVLHRAGYYTMPSLEELACLMNDDGTCVVENFTVGREGYGNVFFPDPINVGGLNLDEIVHFRHKEIMLYPDDEKKPPVGVGLNRRAQVTLDRVWPLDKTTHSPITDPERLKQMDYEAKLRHVCAKLKTRFLDYRPQTGSWVFKVDHFSKYGLSDSDEDDLPESDIKKLKQAPSLPQQDKLKQLKPKLPVSDKESLYISDEVNHVEMTADVDEFGRGLVPVLLEDDQDMEEGLRRQLADEELDKMHQSPTVQLAKHIGSPPHKVQLMKASFFMEDEDDLGSDYMELTEYETSRMLYTDYTEELEHDKSVSAIKLQKSFPMFRTQFSAQESSPQRTQLSVKGLEEPEVRPPVEFTSGPWIHPPIVRPKMRVLRHQAEVVPLGESSIGHMSANCVVNMALVFGRSFRAGWGQDCSLVTLNTQSAGTVVPLRGELRDLNTFTSGRALGDRSHCIVQRLRICGGGTHSTAEFTECIEPHLKIQLEHSEMHLEEECPHVVPRLGVDALHAHCAVADELHTRGSDDLLRYNSEVWNLCVALWGNLPDLDADSRSHNTVMLRRQAVSEWLEDVLSNTVKQETATLLENPHDDEHHIPVVLSLLTGRKILDACQQTQQSGDHYMSLMLAQLGSGPAARQYVQQQLVNWQEVEADSFVHRDRMKLLMLVAGIPLFTGTHDTINVCEGLDWKRAFALHLWYMCSPVASITDALLQYEQAFAPENEQNVYAKSPEPSYCSNEEQRVWDMCYHLLKLFSTKSHPLEQLLSPGTHTLDPLDYRLSWLMLQVLLSLGYSHISDYCLALIHVSFASQLESQGLWHWAIFVLLHINNPYNRKAAVLDMLGRHVQLSESEEYLAKVKFVCDKLNIPSQWVYEAKAHSSHGLHKDAAYYLIKAGLWNKSHQVIMRHIAADAVVNENYEYLRDLLVELVPTDRSSTVSGWGNEGQLLWDYLRIVAQVDALLAKQDVGFGYQLEKLQPQLSALCARINMLPCPTAMDKLCQSEIAKRTMHVVRNVLMLQKGEYGVSPRVLAHLVSQLPLPEDYALQELRQVVGSCVAESMHL</sequence>
<name>A0AAD7Z5U9_DIPPU</name>
<dbReference type="GO" id="GO:0008139">
    <property type="term" value="F:nuclear localization sequence binding"/>
    <property type="evidence" value="ECO:0007669"/>
    <property type="project" value="TreeGrafter"/>
</dbReference>
<keyword evidence="8" id="KW-0653">Protein transport</keyword>
<accession>A0AAD7Z5U9</accession>
<dbReference type="GO" id="GO:0044614">
    <property type="term" value="C:nuclear pore cytoplasmic filaments"/>
    <property type="evidence" value="ECO:0007669"/>
    <property type="project" value="TreeGrafter"/>
</dbReference>
<keyword evidence="15" id="KW-1185">Reference proteome</keyword>
<feature type="non-terminal residue" evidence="14">
    <location>
        <position position="1"/>
    </location>
</feature>
<dbReference type="SUPFAM" id="SSF82215">
    <property type="entry name" value="C-terminal autoproteolytic domain of nucleoporin nup98"/>
    <property type="match status" value="1"/>
</dbReference>
<comment type="similarity">
    <text evidence="3">Belongs to the nucleoporin GLFG family.</text>
</comment>
<proteinExistence type="inferred from homology"/>
<evidence type="ECO:0000256" key="11">
    <source>
        <dbReference type="ARBA" id="ARBA00023242"/>
    </source>
</evidence>
<feature type="region of interest" description="Disordered" evidence="12">
    <location>
        <begin position="1"/>
        <end position="86"/>
    </location>
</feature>
<dbReference type="Gene3D" id="1.25.40.690">
    <property type="match status" value="1"/>
</dbReference>
<dbReference type="GO" id="GO:0051028">
    <property type="term" value="P:mRNA transport"/>
    <property type="evidence" value="ECO:0007669"/>
    <property type="project" value="UniProtKB-KW"/>
</dbReference>
<evidence type="ECO:0000256" key="1">
    <source>
        <dbReference type="ARBA" id="ARBA00004567"/>
    </source>
</evidence>
<feature type="domain" description="Peptidase S59" evidence="13">
    <location>
        <begin position="107"/>
        <end position="249"/>
    </location>
</feature>
<keyword evidence="5" id="KW-0813">Transport</keyword>
<dbReference type="PROSITE" id="PS51434">
    <property type="entry name" value="NUP_C"/>
    <property type="match status" value="1"/>
</dbReference>
<dbReference type="Gene3D" id="3.30.1610.10">
    <property type="entry name" value="Peptidase S59, nucleoporin"/>
    <property type="match status" value="1"/>
</dbReference>
<dbReference type="Proteomes" id="UP001233999">
    <property type="component" value="Unassembled WGS sequence"/>
</dbReference>
<evidence type="ECO:0000256" key="2">
    <source>
        <dbReference type="ARBA" id="ARBA00004620"/>
    </source>
</evidence>
<dbReference type="GO" id="GO:0034398">
    <property type="term" value="P:telomere tethering at nuclear periphery"/>
    <property type="evidence" value="ECO:0007669"/>
    <property type="project" value="TreeGrafter"/>
</dbReference>
<reference evidence="14" key="1">
    <citation type="journal article" date="2023" name="IScience">
        <title>Live-bearing cockroach genome reveals convergent evolutionary mechanisms linked to viviparity in insects and beyond.</title>
        <authorList>
            <person name="Fouks B."/>
            <person name="Harrison M.C."/>
            <person name="Mikhailova A.A."/>
            <person name="Marchal E."/>
            <person name="English S."/>
            <person name="Carruthers M."/>
            <person name="Jennings E.C."/>
            <person name="Chiamaka E.L."/>
            <person name="Frigard R.A."/>
            <person name="Pippel M."/>
            <person name="Attardo G.M."/>
            <person name="Benoit J.B."/>
            <person name="Bornberg-Bauer E."/>
            <person name="Tobe S.S."/>
        </authorList>
    </citation>
    <scope>NUCLEOTIDE SEQUENCE</scope>
    <source>
        <strain evidence="14">Stay&amp;Tobe</strain>
    </source>
</reference>
<keyword evidence="10" id="KW-0906">Nuclear pore complex</keyword>
<dbReference type="GO" id="GO:0006405">
    <property type="term" value="P:RNA export from nucleus"/>
    <property type="evidence" value="ECO:0007669"/>
    <property type="project" value="TreeGrafter"/>
</dbReference>
<reference evidence="14" key="2">
    <citation type="submission" date="2023-05" db="EMBL/GenBank/DDBJ databases">
        <authorList>
            <person name="Fouks B."/>
        </authorList>
    </citation>
    <scope>NUCLEOTIDE SEQUENCE</scope>
    <source>
        <strain evidence="14">Stay&amp;Tobe</strain>
        <tissue evidence="14">Testes</tissue>
    </source>
</reference>
<dbReference type="GO" id="GO:0003723">
    <property type="term" value="F:RNA binding"/>
    <property type="evidence" value="ECO:0007669"/>
    <property type="project" value="TreeGrafter"/>
</dbReference>
<evidence type="ECO:0000256" key="8">
    <source>
        <dbReference type="ARBA" id="ARBA00022927"/>
    </source>
</evidence>
<keyword evidence="7" id="KW-0509">mRNA transport</keyword>
<dbReference type="InterPro" id="IPR007230">
    <property type="entry name" value="Nup98_auto-Pept-S59_dom"/>
</dbReference>
<evidence type="ECO:0000256" key="6">
    <source>
        <dbReference type="ARBA" id="ARBA00022813"/>
    </source>
</evidence>
<dbReference type="InterPro" id="IPR036903">
    <property type="entry name" value="Nup98_auto-Pept-S59_dom_sf"/>
</dbReference>
<evidence type="ECO:0000256" key="12">
    <source>
        <dbReference type="SAM" id="MobiDB-lite"/>
    </source>
</evidence>
<dbReference type="GO" id="GO:0017056">
    <property type="term" value="F:structural constituent of nuclear pore"/>
    <property type="evidence" value="ECO:0007669"/>
    <property type="project" value="InterPro"/>
</dbReference>
<evidence type="ECO:0000256" key="5">
    <source>
        <dbReference type="ARBA" id="ARBA00022448"/>
    </source>
</evidence>
<dbReference type="PANTHER" id="PTHR23198:SF6">
    <property type="entry name" value="NUCLEAR PORE COMPLEX PROTEIN NUP98-NUP96"/>
    <property type="match status" value="1"/>
</dbReference>
<dbReference type="EMBL" id="JASPKZ010010657">
    <property type="protein sequence ID" value="KAJ9574028.1"/>
    <property type="molecule type" value="Genomic_DNA"/>
</dbReference>
<comment type="subcellular location">
    <subcellularLocation>
        <location evidence="2">Nucleus membrane</location>
        <topology evidence="2">Peripheral membrane protein</topology>
        <orientation evidence="2">Nucleoplasmic side</orientation>
    </subcellularLocation>
    <subcellularLocation>
        <location evidence="1">Nucleus</location>
        <location evidence="1">Nuclear pore complex</location>
    </subcellularLocation>
</comment>
<dbReference type="InterPro" id="IPR037665">
    <property type="entry name" value="Nucleoporin_S59-like"/>
</dbReference>
<evidence type="ECO:0000256" key="10">
    <source>
        <dbReference type="ARBA" id="ARBA00023132"/>
    </source>
</evidence>
<dbReference type="FunFam" id="3.30.1610.10:FF:000001">
    <property type="entry name" value="Nuclear pore complex protein Nup98-Nup96"/>
    <property type="match status" value="1"/>
</dbReference>
<evidence type="ECO:0000256" key="9">
    <source>
        <dbReference type="ARBA" id="ARBA00023010"/>
    </source>
</evidence>
<dbReference type="PANTHER" id="PTHR23198">
    <property type="entry name" value="NUCLEOPORIN"/>
    <property type="match status" value="1"/>
</dbReference>
<keyword evidence="9" id="KW-0811">Translocation</keyword>
<evidence type="ECO:0000256" key="7">
    <source>
        <dbReference type="ARBA" id="ARBA00022816"/>
    </source>
</evidence>
<dbReference type="Pfam" id="PF12110">
    <property type="entry name" value="Nup96"/>
    <property type="match status" value="1"/>
</dbReference>
<dbReference type="Pfam" id="PF04096">
    <property type="entry name" value="Nucleoporin2"/>
    <property type="match status" value="1"/>
</dbReference>
<gene>
    <name evidence="14" type="ORF">L9F63_008554</name>
</gene>
<dbReference type="InterPro" id="IPR021967">
    <property type="entry name" value="Nup98_C"/>
</dbReference>
<evidence type="ECO:0000256" key="4">
    <source>
        <dbReference type="ARBA" id="ARBA00013472"/>
    </source>
</evidence>
<evidence type="ECO:0000313" key="14">
    <source>
        <dbReference type="EMBL" id="KAJ9574028.1"/>
    </source>
</evidence>
<keyword evidence="11" id="KW-0539">Nucleus</keyword>
<evidence type="ECO:0000259" key="13">
    <source>
        <dbReference type="PROSITE" id="PS51434"/>
    </source>
</evidence>
<keyword evidence="6" id="KW-0068">Autocatalytic cleavage</keyword>
<dbReference type="GO" id="GO:0000973">
    <property type="term" value="P:post-transcriptional tethering of RNA polymerase II gene DNA at nuclear periphery"/>
    <property type="evidence" value="ECO:0007669"/>
    <property type="project" value="TreeGrafter"/>
</dbReference>
<evidence type="ECO:0000256" key="3">
    <source>
        <dbReference type="ARBA" id="ARBA00008926"/>
    </source>
</evidence>
<comment type="caution">
    <text evidence="14">The sequence shown here is derived from an EMBL/GenBank/DDBJ whole genome shotgun (WGS) entry which is preliminary data.</text>
</comment>